<reference evidence="9" key="2">
    <citation type="submission" date="2021-04" db="EMBL/GenBank/DDBJ databases">
        <authorList>
            <person name="Gilroy R."/>
        </authorList>
    </citation>
    <scope>NUCLEOTIDE SEQUENCE</scope>
    <source>
        <strain evidence="9">ChiGjej1B1-13045</strain>
    </source>
</reference>
<feature type="domain" description="EamA" evidence="8">
    <location>
        <begin position="12"/>
        <end position="151"/>
    </location>
</feature>
<protein>
    <submittedName>
        <fullName evidence="9">DMT family transporter</fullName>
    </submittedName>
</protein>
<gene>
    <name evidence="9" type="ORF">H9817_05965</name>
</gene>
<keyword evidence="3" id="KW-1003">Cell membrane</keyword>
<evidence type="ECO:0000256" key="7">
    <source>
        <dbReference type="SAM" id="Phobius"/>
    </source>
</evidence>
<feature type="transmembrane region" description="Helical" evidence="7">
    <location>
        <begin position="195"/>
        <end position="214"/>
    </location>
</feature>
<accession>A0A9D2IJR5</accession>
<comment type="caution">
    <text evidence="9">The sequence shown here is derived from an EMBL/GenBank/DDBJ whole genome shotgun (WGS) entry which is preliminary data.</text>
</comment>
<evidence type="ECO:0000256" key="6">
    <source>
        <dbReference type="ARBA" id="ARBA00023136"/>
    </source>
</evidence>
<feature type="transmembrane region" description="Helical" evidence="7">
    <location>
        <begin position="49"/>
        <end position="66"/>
    </location>
</feature>
<feature type="transmembrane region" description="Helical" evidence="7">
    <location>
        <begin position="139"/>
        <end position="157"/>
    </location>
</feature>
<dbReference type="PANTHER" id="PTHR32322:SF18">
    <property type="entry name" value="S-ADENOSYLMETHIONINE_S-ADENOSYLHOMOCYSTEINE TRANSPORTER"/>
    <property type="match status" value="1"/>
</dbReference>
<dbReference type="GO" id="GO:0005886">
    <property type="term" value="C:plasma membrane"/>
    <property type="evidence" value="ECO:0007669"/>
    <property type="project" value="UniProtKB-SubCell"/>
</dbReference>
<evidence type="ECO:0000256" key="1">
    <source>
        <dbReference type="ARBA" id="ARBA00004651"/>
    </source>
</evidence>
<organism evidence="9 10">
    <name type="scientific">Candidatus Mediterraneibacter stercorigallinarum</name>
    <dbReference type="NCBI Taxonomy" id="2838686"/>
    <lineage>
        <taxon>Bacteria</taxon>
        <taxon>Bacillati</taxon>
        <taxon>Bacillota</taxon>
        <taxon>Clostridia</taxon>
        <taxon>Lachnospirales</taxon>
        <taxon>Lachnospiraceae</taxon>
        <taxon>Mediterraneibacter</taxon>
    </lineage>
</organism>
<dbReference type="SUPFAM" id="SSF103481">
    <property type="entry name" value="Multidrug resistance efflux transporter EmrE"/>
    <property type="match status" value="2"/>
</dbReference>
<dbReference type="AlphaFoldDB" id="A0A9D2IJR5"/>
<feature type="transmembrane region" description="Helical" evidence="7">
    <location>
        <begin position="281"/>
        <end position="298"/>
    </location>
</feature>
<dbReference type="InterPro" id="IPR000620">
    <property type="entry name" value="EamA_dom"/>
</dbReference>
<name>A0A9D2IJR5_9FIRM</name>
<feature type="domain" description="EamA" evidence="8">
    <location>
        <begin position="164"/>
        <end position="298"/>
    </location>
</feature>
<evidence type="ECO:0000313" key="10">
    <source>
        <dbReference type="Proteomes" id="UP000824017"/>
    </source>
</evidence>
<feature type="transmembrane region" description="Helical" evidence="7">
    <location>
        <begin position="163"/>
        <end position="183"/>
    </location>
</feature>
<evidence type="ECO:0000259" key="8">
    <source>
        <dbReference type="Pfam" id="PF00892"/>
    </source>
</evidence>
<dbReference type="Proteomes" id="UP000824017">
    <property type="component" value="Unassembled WGS sequence"/>
</dbReference>
<dbReference type="InterPro" id="IPR050638">
    <property type="entry name" value="AA-Vitamin_Transporters"/>
</dbReference>
<evidence type="ECO:0000256" key="2">
    <source>
        <dbReference type="ARBA" id="ARBA00007362"/>
    </source>
</evidence>
<evidence type="ECO:0000256" key="5">
    <source>
        <dbReference type="ARBA" id="ARBA00022989"/>
    </source>
</evidence>
<dbReference type="InterPro" id="IPR037185">
    <property type="entry name" value="EmrE-like"/>
</dbReference>
<keyword evidence="5 7" id="KW-1133">Transmembrane helix</keyword>
<comment type="similarity">
    <text evidence="2">Belongs to the EamA transporter family.</text>
</comment>
<evidence type="ECO:0000256" key="3">
    <source>
        <dbReference type="ARBA" id="ARBA00022475"/>
    </source>
</evidence>
<proteinExistence type="inferred from homology"/>
<reference evidence="9" key="1">
    <citation type="journal article" date="2021" name="PeerJ">
        <title>Extensive microbial diversity within the chicken gut microbiome revealed by metagenomics and culture.</title>
        <authorList>
            <person name="Gilroy R."/>
            <person name="Ravi A."/>
            <person name="Getino M."/>
            <person name="Pursley I."/>
            <person name="Horton D.L."/>
            <person name="Alikhan N.F."/>
            <person name="Baker D."/>
            <person name="Gharbi K."/>
            <person name="Hall N."/>
            <person name="Watson M."/>
            <person name="Adriaenssens E.M."/>
            <person name="Foster-Nyarko E."/>
            <person name="Jarju S."/>
            <person name="Secka A."/>
            <person name="Antonio M."/>
            <person name="Oren A."/>
            <person name="Chaudhuri R.R."/>
            <person name="La Ragione R."/>
            <person name="Hildebrand F."/>
            <person name="Pallen M.J."/>
        </authorList>
    </citation>
    <scope>NUCLEOTIDE SEQUENCE</scope>
    <source>
        <strain evidence="9">ChiGjej1B1-13045</strain>
    </source>
</reference>
<keyword evidence="4 7" id="KW-0812">Transmembrane</keyword>
<feature type="transmembrane region" description="Helical" evidence="7">
    <location>
        <begin position="255"/>
        <end position="275"/>
    </location>
</feature>
<dbReference type="PANTHER" id="PTHR32322">
    <property type="entry name" value="INNER MEMBRANE TRANSPORTER"/>
    <property type="match status" value="1"/>
</dbReference>
<evidence type="ECO:0000256" key="4">
    <source>
        <dbReference type="ARBA" id="ARBA00022692"/>
    </source>
</evidence>
<keyword evidence="6 7" id="KW-0472">Membrane</keyword>
<dbReference type="EMBL" id="DXCD01000157">
    <property type="protein sequence ID" value="HIZ13454.1"/>
    <property type="molecule type" value="Genomic_DNA"/>
</dbReference>
<evidence type="ECO:0000313" key="9">
    <source>
        <dbReference type="EMBL" id="HIZ13454.1"/>
    </source>
</evidence>
<dbReference type="Pfam" id="PF00892">
    <property type="entry name" value="EamA"/>
    <property type="match status" value="2"/>
</dbReference>
<sequence>MAGKIQNPAAVCALALLCCALWGSAFPCIKLGYEWLDIEGTGSQILFAGYRFFLSGIFTFVIGCVIERKFLTMKRSSVWHIFRQGLLQTTVQYVCFYIGLAYATGAKSSIINASQGFVAIIASHFMLKSEKMTWKKAAGCVLGLTGVVVVNLAPGAWGSGFSLKGEGMIVLCTVVYGISMVLLKMISDEESPMTITAYQTLTGGALLVLTGAAAGGHVGGFTAKSVILLIYMALLSTAAFSIWTILMKYNPVGKVAVYTFTIPIFGVALSGLLLGEQVLEMKNLIALVLVSAGIIIVNKK</sequence>
<comment type="subcellular location">
    <subcellularLocation>
        <location evidence="1">Cell membrane</location>
        <topology evidence="1">Multi-pass membrane protein</topology>
    </subcellularLocation>
</comment>
<feature type="transmembrane region" description="Helical" evidence="7">
    <location>
        <begin position="226"/>
        <end position="246"/>
    </location>
</feature>